<name>A0A8M1KSQ5_CLUHA</name>
<sequence>MPSAAMRPFCSQLFVNLTLILIPVLLLLSLAPLAEARKKTAPAPKSAVPGSGELSTKAGHSCTWATSEASDGTVSLQVSCSIPGEVPVQTYECRFAGKPDQCPAYADKANQYWKQVVGKLRKRSNVCEGEKVLKTRLCKKAPSAAHVRLAERSGEDKTKEEEEEEEEKDKETAVPVAKETEVTARRMESEGKQEPLLGARVGDGADSEEHT</sequence>
<dbReference type="PANTHER" id="PTHR15258:SF3">
    <property type="entry name" value="FIBROBLAST GROWTH FACTOR-BINDING PROTEIN 3"/>
    <property type="match status" value="1"/>
</dbReference>
<keyword evidence="6" id="KW-0340">Growth factor binding</keyword>
<feature type="signal peptide" evidence="8">
    <location>
        <begin position="1"/>
        <end position="36"/>
    </location>
</feature>
<protein>
    <submittedName>
        <fullName evidence="10">Fibroblast growth factor-binding protein 1 isoform X2</fullName>
    </submittedName>
</protein>
<evidence type="ECO:0000256" key="4">
    <source>
        <dbReference type="ARBA" id="ARBA00022729"/>
    </source>
</evidence>
<keyword evidence="4 8" id="KW-0732">Signal</keyword>
<evidence type="ECO:0000256" key="5">
    <source>
        <dbReference type="ARBA" id="ARBA00023157"/>
    </source>
</evidence>
<accession>A0A8M1KSQ5</accession>
<evidence type="ECO:0000256" key="8">
    <source>
        <dbReference type="SAM" id="SignalP"/>
    </source>
</evidence>
<comment type="similarity">
    <text evidence="2">Belongs to the fibroblast growth factor-binding protein family.</text>
</comment>
<dbReference type="RefSeq" id="XP_042565458.1">
    <property type="nucleotide sequence ID" value="XM_042709524.1"/>
</dbReference>
<dbReference type="Proteomes" id="UP000515152">
    <property type="component" value="Chromosome 13"/>
</dbReference>
<dbReference type="GO" id="GO:0019838">
    <property type="term" value="F:growth factor binding"/>
    <property type="evidence" value="ECO:0007669"/>
    <property type="project" value="UniProtKB-KW"/>
</dbReference>
<dbReference type="Pfam" id="PF06473">
    <property type="entry name" value="FGF-BP1"/>
    <property type="match status" value="1"/>
</dbReference>
<evidence type="ECO:0000256" key="6">
    <source>
        <dbReference type="ARBA" id="ARBA00023183"/>
    </source>
</evidence>
<evidence type="ECO:0000256" key="3">
    <source>
        <dbReference type="ARBA" id="ARBA00022525"/>
    </source>
</evidence>
<keyword evidence="3" id="KW-0964">Secreted</keyword>
<keyword evidence="5" id="KW-1015">Disulfide bond</keyword>
<comment type="subcellular location">
    <subcellularLocation>
        <location evidence="1">Secreted</location>
    </subcellularLocation>
</comment>
<gene>
    <name evidence="10" type="primary">fgfbp3</name>
</gene>
<dbReference type="PANTHER" id="PTHR15258">
    <property type="entry name" value="FGF BINDING PROTEIN-RELATED"/>
    <property type="match status" value="1"/>
</dbReference>
<proteinExistence type="inferred from homology"/>
<dbReference type="InterPro" id="IPR010510">
    <property type="entry name" value="FGF1-bd"/>
</dbReference>
<organism evidence="9 10">
    <name type="scientific">Clupea harengus</name>
    <name type="common">Atlantic herring</name>
    <dbReference type="NCBI Taxonomy" id="7950"/>
    <lineage>
        <taxon>Eukaryota</taxon>
        <taxon>Metazoa</taxon>
        <taxon>Chordata</taxon>
        <taxon>Craniata</taxon>
        <taxon>Vertebrata</taxon>
        <taxon>Euteleostomi</taxon>
        <taxon>Actinopterygii</taxon>
        <taxon>Neopterygii</taxon>
        <taxon>Teleostei</taxon>
        <taxon>Clupei</taxon>
        <taxon>Clupeiformes</taxon>
        <taxon>Clupeoidei</taxon>
        <taxon>Clupeidae</taxon>
        <taxon>Clupea</taxon>
    </lineage>
</organism>
<dbReference type="GO" id="GO:0007267">
    <property type="term" value="P:cell-cell signaling"/>
    <property type="evidence" value="ECO:0007669"/>
    <property type="project" value="TreeGrafter"/>
</dbReference>
<evidence type="ECO:0000313" key="10">
    <source>
        <dbReference type="RefSeq" id="XP_042565458.1"/>
    </source>
</evidence>
<reference evidence="10" key="1">
    <citation type="submission" date="2025-08" db="UniProtKB">
        <authorList>
            <consortium name="RefSeq"/>
        </authorList>
    </citation>
    <scope>IDENTIFICATION</scope>
</reference>
<feature type="compositionally biased region" description="Basic and acidic residues" evidence="7">
    <location>
        <begin position="178"/>
        <end position="193"/>
    </location>
</feature>
<dbReference type="GO" id="GO:0005576">
    <property type="term" value="C:extracellular region"/>
    <property type="evidence" value="ECO:0007669"/>
    <property type="project" value="UniProtKB-SubCell"/>
</dbReference>
<evidence type="ECO:0000256" key="7">
    <source>
        <dbReference type="SAM" id="MobiDB-lite"/>
    </source>
</evidence>
<dbReference type="GeneID" id="105902271"/>
<dbReference type="CTD" id="143282"/>
<evidence type="ECO:0000256" key="1">
    <source>
        <dbReference type="ARBA" id="ARBA00004613"/>
    </source>
</evidence>
<feature type="chain" id="PRO_5035431690" evidence="8">
    <location>
        <begin position="37"/>
        <end position="211"/>
    </location>
</feature>
<evidence type="ECO:0000313" key="9">
    <source>
        <dbReference type="Proteomes" id="UP000515152"/>
    </source>
</evidence>
<feature type="region of interest" description="Disordered" evidence="7">
    <location>
        <begin position="148"/>
        <end position="211"/>
    </location>
</feature>
<keyword evidence="9" id="KW-1185">Reference proteome</keyword>
<evidence type="ECO:0000256" key="2">
    <source>
        <dbReference type="ARBA" id="ARBA00008326"/>
    </source>
</evidence>
<feature type="compositionally biased region" description="Basic and acidic residues" evidence="7">
    <location>
        <begin position="148"/>
        <end position="160"/>
    </location>
</feature>
<dbReference type="AlphaFoldDB" id="A0A8M1KSQ5"/>